<name>A0A9W6GIS8_9FUSO</name>
<dbReference type="AlphaFoldDB" id="A0A9W6GIS8"/>
<dbReference type="NCBIfam" id="NF041811">
    <property type="entry name" value="Avs1c"/>
    <property type="match status" value="1"/>
</dbReference>
<evidence type="ECO:0000313" key="2">
    <source>
        <dbReference type="Proteomes" id="UP001144471"/>
    </source>
</evidence>
<gene>
    <name evidence="1" type="ORF">PM10SUCC1_02500</name>
</gene>
<dbReference type="RefSeq" id="WP_281832693.1">
    <property type="nucleotide sequence ID" value="NZ_BSDY01000001.1"/>
</dbReference>
<reference evidence="1" key="1">
    <citation type="submission" date="2022-12" db="EMBL/GenBank/DDBJ databases">
        <title>Reference genome sequencing for broad-spectrum identification of bacterial and archaeal isolates by mass spectrometry.</title>
        <authorList>
            <person name="Sekiguchi Y."/>
            <person name="Tourlousse D.M."/>
        </authorList>
    </citation>
    <scope>NUCLEOTIDE SEQUENCE</scope>
    <source>
        <strain evidence="1">10succ1</strain>
    </source>
</reference>
<evidence type="ECO:0000313" key="1">
    <source>
        <dbReference type="EMBL" id="GLI54735.1"/>
    </source>
</evidence>
<sequence length="74" mass="8707">MEDMTREDFERNFHLLKENQINFSSAVSRGIDSLSKVRYLPNGRIDFLSVDEMARCLANTMMTIDSEDFKERLK</sequence>
<accession>A0A9W6GIS8</accession>
<organism evidence="1 2">
    <name type="scientific">Propionigenium maris DSM 9537</name>
    <dbReference type="NCBI Taxonomy" id="1123000"/>
    <lineage>
        <taxon>Bacteria</taxon>
        <taxon>Fusobacteriati</taxon>
        <taxon>Fusobacteriota</taxon>
        <taxon>Fusobacteriia</taxon>
        <taxon>Fusobacteriales</taxon>
        <taxon>Fusobacteriaceae</taxon>
        <taxon>Propionigenium</taxon>
    </lineage>
</organism>
<proteinExistence type="predicted"/>
<dbReference type="EMBL" id="BSDY01000001">
    <property type="protein sequence ID" value="GLI54735.1"/>
    <property type="molecule type" value="Genomic_DNA"/>
</dbReference>
<dbReference type="Proteomes" id="UP001144471">
    <property type="component" value="Unassembled WGS sequence"/>
</dbReference>
<comment type="caution">
    <text evidence="1">The sequence shown here is derived from an EMBL/GenBank/DDBJ whole genome shotgun (WGS) entry which is preliminary data.</text>
</comment>
<protein>
    <submittedName>
        <fullName evidence="1">Uncharacterized protein</fullName>
    </submittedName>
</protein>
<keyword evidence="2" id="KW-1185">Reference proteome</keyword>